<organism evidence="2 3">
    <name type="scientific">Litoribacillus peritrichatus</name>
    <dbReference type="NCBI Taxonomy" id="718191"/>
    <lineage>
        <taxon>Bacteria</taxon>
        <taxon>Pseudomonadati</taxon>
        <taxon>Pseudomonadota</taxon>
        <taxon>Gammaproteobacteria</taxon>
        <taxon>Oceanospirillales</taxon>
        <taxon>Oceanospirillaceae</taxon>
        <taxon>Litoribacillus</taxon>
    </lineage>
</organism>
<gene>
    <name evidence="2" type="ORF">GCM10022277_16490</name>
</gene>
<dbReference type="RefSeq" id="WP_344797374.1">
    <property type="nucleotide sequence ID" value="NZ_BAABBN010000004.1"/>
</dbReference>
<protein>
    <recommendedName>
        <fullName evidence="1">Immunity MXAN-0049 protein domain-containing protein</fullName>
    </recommendedName>
</protein>
<evidence type="ECO:0000259" key="1">
    <source>
        <dbReference type="Pfam" id="PF07791"/>
    </source>
</evidence>
<dbReference type="InterPro" id="IPR012433">
    <property type="entry name" value="Imm11"/>
</dbReference>
<reference evidence="3" key="1">
    <citation type="journal article" date="2019" name="Int. J. Syst. Evol. Microbiol.">
        <title>The Global Catalogue of Microorganisms (GCM) 10K type strain sequencing project: providing services to taxonomists for standard genome sequencing and annotation.</title>
        <authorList>
            <consortium name="The Broad Institute Genomics Platform"/>
            <consortium name="The Broad Institute Genome Sequencing Center for Infectious Disease"/>
            <person name="Wu L."/>
            <person name="Ma J."/>
        </authorList>
    </citation>
    <scope>NUCLEOTIDE SEQUENCE [LARGE SCALE GENOMIC DNA]</scope>
    <source>
        <strain evidence="3">JCM 17551</strain>
    </source>
</reference>
<name>A0ABP7ME95_9GAMM</name>
<evidence type="ECO:0000313" key="3">
    <source>
        <dbReference type="Proteomes" id="UP001501565"/>
    </source>
</evidence>
<dbReference type="Pfam" id="PF07791">
    <property type="entry name" value="Imm11"/>
    <property type="match status" value="1"/>
</dbReference>
<proteinExistence type="predicted"/>
<comment type="caution">
    <text evidence="2">The sequence shown here is derived from an EMBL/GenBank/DDBJ whole genome shotgun (WGS) entry which is preliminary data.</text>
</comment>
<dbReference type="EMBL" id="BAABBN010000004">
    <property type="protein sequence ID" value="GAA3921360.1"/>
    <property type="molecule type" value="Genomic_DNA"/>
</dbReference>
<evidence type="ECO:0000313" key="2">
    <source>
        <dbReference type="EMBL" id="GAA3921360.1"/>
    </source>
</evidence>
<accession>A0ABP7ME95</accession>
<dbReference type="Proteomes" id="UP001501565">
    <property type="component" value="Unassembled WGS sequence"/>
</dbReference>
<feature type="domain" description="Immunity MXAN-0049 protein" evidence="1">
    <location>
        <begin position="62"/>
        <end position="140"/>
    </location>
</feature>
<sequence length="240" mass="28088">MIYRFLSKLATLERLEAFPVPIPGKHKEIRAGVGIVHYEKKMTQIAMSPEIEGVSCYQAPRFDTRPTGLCLRFHEGKETEVLPDIWGAECELFISEKVKKVIESIDDFEHEYIPIQWIDHNEQPLETEQAYYWLNLRRFLSITPSVRTAKAEELGYFPLDVSEDFIARVKDTPKLQTELEQVPIWRHVRQGIEWREHGIRYRAIVYFNQELVDALRAEKVIGMDLFSQKYGLGEESLCEL</sequence>
<keyword evidence="3" id="KW-1185">Reference proteome</keyword>